<feature type="domain" description="UVR" evidence="1">
    <location>
        <begin position="197"/>
        <end position="232"/>
    </location>
</feature>
<dbReference type="EMBL" id="JBJHZZ010000001">
    <property type="protein sequence ID" value="MFL0246153.1"/>
    <property type="molecule type" value="Genomic_DNA"/>
</dbReference>
<evidence type="ECO:0000259" key="2">
    <source>
        <dbReference type="PROSITE" id="PS50164"/>
    </source>
</evidence>
<dbReference type="InterPro" id="IPR036876">
    <property type="entry name" value="UVR_dom_sf"/>
</dbReference>
<dbReference type="PROSITE" id="PS50164">
    <property type="entry name" value="GIY_YIG"/>
    <property type="match status" value="1"/>
</dbReference>
<evidence type="ECO:0000313" key="4">
    <source>
        <dbReference type="Proteomes" id="UP001623591"/>
    </source>
</evidence>
<dbReference type="InterPro" id="IPR001943">
    <property type="entry name" value="UVR_dom"/>
</dbReference>
<protein>
    <submittedName>
        <fullName evidence="3">GIY-YIG nuclease family protein</fullName>
    </submittedName>
</protein>
<sequence length="358" mass="41378">MDLKEKIRILPSSPGVYLMKDSLDSIIYVGKSKNLKSRVGSYFQSSKYHTPKVIKLVKNIKGFDYILTDTEFEAFVLECKLIKEIKPRYNRMMKTPLSYIYVKIKGDFSKIETTLEVSKNDGNFYFGPFINKNVVERALQGIKESLKIQCSNDHQSNSPCLNYSLGLCLGMCFDINTKAKYKARIEDIFKLLIGTDRKVLNLMESIMKDAAEKLNFDTAIKYRDSISSVKSLMAKEKVITFSQENDKIVLIEYLNKDTFKFFLINGSKIIYSRLFENSITHIKEIKTTLIELTLHYFSLKTLKSSIEIGRNDIDEAQIIYSYLNTNKNNCRFAAIPEDWIENKLETSINEAIDLLLKY</sequence>
<accession>A0ABW8T0R0</accession>
<dbReference type="InterPro" id="IPR050066">
    <property type="entry name" value="UvrABC_protein_C"/>
</dbReference>
<dbReference type="CDD" id="cd10434">
    <property type="entry name" value="GIY-YIG_UvrC_Cho"/>
    <property type="match status" value="1"/>
</dbReference>
<gene>
    <name evidence="3" type="ORF">ACJDUG_04060</name>
</gene>
<dbReference type="Proteomes" id="UP001623591">
    <property type="component" value="Unassembled WGS sequence"/>
</dbReference>
<reference evidence="3 4" key="1">
    <citation type="submission" date="2024-11" db="EMBL/GenBank/DDBJ databases">
        <authorList>
            <person name="Heng Y.C."/>
            <person name="Lim A.C.H."/>
            <person name="Lee J.K.Y."/>
            <person name="Kittelmann S."/>
        </authorList>
    </citation>
    <scope>NUCLEOTIDE SEQUENCE [LARGE SCALE GENOMIC DNA]</scope>
    <source>
        <strain evidence="3 4">WILCCON 0185</strain>
    </source>
</reference>
<proteinExistence type="predicted"/>
<dbReference type="SMART" id="SM00465">
    <property type="entry name" value="GIYc"/>
    <property type="match status" value="1"/>
</dbReference>
<dbReference type="SUPFAM" id="SSF82771">
    <property type="entry name" value="GIY-YIG endonuclease"/>
    <property type="match status" value="1"/>
</dbReference>
<dbReference type="InterPro" id="IPR035901">
    <property type="entry name" value="GIY-YIG_endonuc_sf"/>
</dbReference>
<dbReference type="PANTHER" id="PTHR30562:SF1">
    <property type="entry name" value="UVRABC SYSTEM PROTEIN C"/>
    <property type="match status" value="1"/>
</dbReference>
<dbReference type="SUPFAM" id="SSF46600">
    <property type="entry name" value="C-terminal UvrC-binding domain of UvrB"/>
    <property type="match status" value="1"/>
</dbReference>
<name>A0ABW8T0R0_9CLOT</name>
<evidence type="ECO:0000259" key="1">
    <source>
        <dbReference type="PROSITE" id="PS50151"/>
    </source>
</evidence>
<keyword evidence="4" id="KW-1185">Reference proteome</keyword>
<dbReference type="PANTHER" id="PTHR30562">
    <property type="entry name" value="UVRC/OXIDOREDUCTASE"/>
    <property type="match status" value="1"/>
</dbReference>
<dbReference type="Gene3D" id="3.40.1440.10">
    <property type="entry name" value="GIY-YIG endonuclease"/>
    <property type="match status" value="1"/>
</dbReference>
<comment type="caution">
    <text evidence="3">The sequence shown here is derived from an EMBL/GenBank/DDBJ whole genome shotgun (WGS) entry which is preliminary data.</text>
</comment>
<feature type="domain" description="GIY-YIG" evidence="2">
    <location>
        <begin position="12"/>
        <end position="91"/>
    </location>
</feature>
<dbReference type="PROSITE" id="PS50151">
    <property type="entry name" value="UVR"/>
    <property type="match status" value="1"/>
</dbReference>
<dbReference type="Pfam" id="PF01541">
    <property type="entry name" value="GIY-YIG"/>
    <property type="match status" value="1"/>
</dbReference>
<dbReference type="RefSeq" id="WP_406768606.1">
    <property type="nucleotide sequence ID" value="NZ_JBJHZZ010000001.1"/>
</dbReference>
<dbReference type="Pfam" id="PF02151">
    <property type="entry name" value="UVR"/>
    <property type="match status" value="1"/>
</dbReference>
<organism evidence="3 4">
    <name type="scientific">Candidatus Clostridium stratigraminis</name>
    <dbReference type="NCBI Taxonomy" id="3381661"/>
    <lineage>
        <taxon>Bacteria</taxon>
        <taxon>Bacillati</taxon>
        <taxon>Bacillota</taxon>
        <taxon>Clostridia</taxon>
        <taxon>Eubacteriales</taxon>
        <taxon>Clostridiaceae</taxon>
        <taxon>Clostridium</taxon>
    </lineage>
</organism>
<dbReference type="InterPro" id="IPR000305">
    <property type="entry name" value="GIY-YIG_endonuc"/>
</dbReference>
<dbReference type="InterPro" id="IPR047296">
    <property type="entry name" value="GIY-YIG_UvrC_Cho"/>
</dbReference>
<evidence type="ECO:0000313" key="3">
    <source>
        <dbReference type="EMBL" id="MFL0246153.1"/>
    </source>
</evidence>